<evidence type="ECO:0000313" key="1">
    <source>
        <dbReference type="EMBL" id="SMO63090.1"/>
    </source>
</evidence>
<evidence type="ECO:0000313" key="2">
    <source>
        <dbReference type="Proteomes" id="UP000320300"/>
    </source>
</evidence>
<reference evidence="1 2" key="1">
    <citation type="submission" date="2017-05" db="EMBL/GenBank/DDBJ databases">
        <authorList>
            <person name="Varghese N."/>
            <person name="Submissions S."/>
        </authorList>
    </citation>
    <scope>NUCLEOTIDE SEQUENCE [LARGE SCALE GENOMIC DNA]</scope>
    <source>
        <strain evidence="1 2">DSM 19036</strain>
    </source>
</reference>
<organism evidence="1 2">
    <name type="scientific">Pedobacter westerhofensis</name>
    <dbReference type="NCBI Taxonomy" id="425512"/>
    <lineage>
        <taxon>Bacteria</taxon>
        <taxon>Pseudomonadati</taxon>
        <taxon>Bacteroidota</taxon>
        <taxon>Sphingobacteriia</taxon>
        <taxon>Sphingobacteriales</taxon>
        <taxon>Sphingobacteriaceae</taxon>
        <taxon>Pedobacter</taxon>
    </lineage>
</organism>
<dbReference type="Proteomes" id="UP000320300">
    <property type="component" value="Unassembled WGS sequence"/>
</dbReference>
<proteinExistence type="predicted"/>
<name>A0A521CWP6_9SPHI</name>
<dbReference type="AlphaFoldDB" id="A0A521CWP6"/>
<gene>
    <name evidence="1" type="ORF">SAMN06265348_104219</name>
</gene>
<dbReference type="OrthoDB" id="9948477at2"/>
<dbReference type="RefSeq" id="WP_142527919.1">
    <property type="nucleotide sequence ID" value="NZ_CBCSJO010000001.1"/>
</dbReference>
<accession>A0A521CWP6</accession>
<protein>
    <submittedName>
        <fullName evidence="1">Uncharacterized protein</fullName>
    </submittedName>
</protein>
<dbReference type="EMBL" id="FXTN01000004">
    <property type="protein sequence ID" value="SMO63090.1"/>
    <property type="molecule type" value="Genomic_DNA"/>
</dbReference>
<sequence>MEFYNSNQKEVLKFAEEILKWELPRTLSQADLDHIKLIANSAITHSHDVMNVKLHRIVIKPKISIADLAKFNRRS</sequence>
<keyword evidence="2" id="KW-1185">Reference proteome</keyword>